<dbReference type="PROSITE" id="PS50102">
    <property type="entry name" value="RRM"/>
    <property type="match status" value="2"/>
</dbReference>
<keyword evidence="3" id="KW-0694">RNA-binding</keyword>
<dbReference type="CDD" id="cd12276">
    <property type="entry name" value="RRM2_MEI2_EAR1_like"/>
    <property type="match status" value="1"/>
</dbReference>
<feature type="domain" description="RRM" evidence="6">
    <location>
        <begin position="583"/>
        <end position="655"/>
    </location>
</feature>
<dbReference type="PROSITE" id="PS01174">
    <property type="entry name" value="LIPASE_GDXG_SER"/>
    <property type="match status" value="1"/>
</dbReference>
<dbReference type="Pfam" id="PF00076">
    <property type="entry name" value="RRM_1"/>
    <property type="match status" value="1"/>
</dbReference>
<dbReference type="CDD" id="cd12524">
    <property type="entry name" value="RRM1_MEI2_like"/>
    <property type="match status" value="1"/>
</dbReference>
<evidence type="ECO:0000313" key="7">
    <source>
        <dbReference type="EMBL" id="KAF7726661.1"/>
    </source>
</evidence>
<dbReference type="SUPFAM" id="SSF54928">
    <property type="entry name" value="RNA-binding domain, RBD"/>
    <property type="match status" value="1"/>
</dbReference>
<feature type="region of interest" description="Disordered" evidence="5">
    <location>
        <begin position="936"/>
        <end position="964"/>
    </location>
</feature>
<name>A0A8H7BTK2_9FUNG</name>
<evidence type="ECO:0000313" key="8">
    <source>
        <dbReference type="Proteomes" id="UP000605846"/>
    </source>
</evidence>
<feature type="compositionally biased region" description="Basic and acidic residues" evidence="5">
    <location>
        <begin position="452"/>
        <end position="469"/>
    </location>
</feature>
<feature type="region of interest" description="Disordered" evidence="5">
    <location>
        <begin position="357"/>
        <end position="481"/>
    </location>
</feature>
<evidence type="ECO:0000256" key="3">
    <source>
        <dbReference type="PROSITE-ProRule" id="PRU00176"/>
    </source>
</evidence>
<organism evidence="7 8">
    <name type="scientific">Apophysomyces ossiformis</name>
    <dbReference type="NCBI Taxonomy" id="679940"/>
    <lineage>
        <taxon>Eukaryota</taxon>
        <taxon>Fungi</taxon>
        <taxon>Fungi incertae sedis</taxon>
        <taxon>Mucoromycota</taxon>
        <taxon>Mucoromycotina</taxon>
        <taxon>Mucoromycetes</taxon>
        <taxon>Mucorales</taxon>
        <taxon>Mucorineae</taxon>
        <taxon>Mucoraceae</taxon>
        <taxon>Apophysomyces</taxon>
    </lineage>
</organism>
<feature type="compositionally biased region" description="Basic and acidic residues" evidence="5">
    <location>
        <begin position="671"/>
        <end position="700"/>
    </location>
</feature>
<keyword evidence="2" id="KW-0378">Hydrolase</keyword>
<dbReference type="InterPro" id="IPR034453">
    <property type="entry name" value="MEI2-like_RRM1"/>
</dbReference>
<dbReference type="EMBL" id="JABAYA010000074">
    <property type="protein sequence ID" value="KAF7726661.1"/>
    <property type="molecule type" value="Genomic_DNA"/>
</dbReference>
<evidence type="ECO:0000259" key="6">
    <source>
        <dbReference type="PROSITE" id="PS50102"/>
    </source>
</evidence>
<dbReference type="Pfam" id="PF07859">
    <property type="entry name" value="Abhydrolase_3"/>
    <property type="match status" value="1"/>
</dbReference>
<evidence type="ECO:0000256" key="5">
    <source>
        <dbReference type="SAM" id="MobiDB-lite"/>
    </source>
</evidence>
<dbReference type="Gene3D" id="3.30.70.330">
    <property type="match status" value="2"/>
</dbReference>
<feature type="compositionally biased region" description="Low complexity" evidence="5">
    <location>
        <begin position="936"/>
        <end position="957"/>
    </location>
</feature>
<feature type="compositionally biased region" description="Low complexity" evidence="5">
    <location>
        <begin position="367"/>
        <end position="386"/>
    </location>
</feature>
<feature type="active site" evidence="4">
    <location>
        <position position="196"/>
    </location>
</feature>
<feature type="region of interest" description="Disordered" evidence="5">
    <location>
        <begin position="671"/>
        <end position="733"/>
    </location>
</feature>
<dbReference type="InterPro" id="IPR013094">
    <property type="entry name" value="AB_hydrolase_3"/>
</dbReference>
<dbReference type="InterPro" id="IPR035979">
    <property type="entry name" value="RBD_domain_sf"/>
</dbReference>
<dbReference type="InterPro" id="IPR033140">
    <property type="entry name" value="Lipase_GDXG_put_SER_AS"/>
</dbReference>
<evidence type="ECO:0000256" key="2">
    <source>
        <dbReference type="ARBA" id="ARBA00022801"/>
    </source>
</evidence>
<dbReference type="SMART" id="SM00360">
    <property type="entry name" value="RRM"/>
    <property type="match status" value="2"/>
</dbReference>
<dbReference type="InterPro" id="IPR000504">
    <property type="entry name" value="RRM_dom"/>
</dbReference>
<comment type="similarity">
    <text evidence="1">Belongs to the 'GDXG' lipolytic enzyme family.</text>
</comment>
<dbReference type="Gene3D" id="3.40.50.1820">
    <property type="entry name" value="alpha/beta hydrolase"/>
    <property type="match status" value="1"/>
</dbReference>
<comment type="caution">
    <text evidence="7">The sequence shown here is derived from an EMBL/GenBank/DDBJ whole genome shotgun (WGS) entry which is preliminary data.</text>
</comment>
<evidence type="ECO:0000256" key="4">
    <source>
        <dbReference type="PROSITE-ProRule" id="PRU10038"/>
    </source>
</evidence>
<feature type="compositionally biased region" description="Polar residues" evidence="5">
    <location>
        <begin position="441"/>
        <end position="451"/>
    </location>
</feature>
<proteinExistence type="inferred from homology"/>
<keyword evidence="8" id="KW-1185">Reference proteome</keyword>
<dbReference type="PANTHER" id="PTHR48081">
    <property type="entry name" value="AB HYDROLASE SUPERFAMILY PROTEIN C4A8.06C"/>
    <property type="match status" value="1"/>
</dbReference>
<dbReference type="SUPFAM" id="SSF53474">
    <property type="entry name" value="alpha/beta-Hydrolases"/>
    <property type="match status" value="1"/>
</dbReference>
<dbReference type="PANTHER" id="PTHR48081:SF31">
    <property type="entry name" value="STERYL ACETYL HYDROLASE MUG81-RELATED"/>
    <property type="match status" value="1"/>
</dbReference>
<dbReference type="Proteomes" id="UP000605846">
    <property type="component" value="Unassembled WGS sequence"/>
</dbReference>
<protein>
    <recommendedName>
        <fullName evidence="6">RRM domain-containing protein</fullName>
    </recommendedName>
</protein>
<dbReference type="InterPro" id="IPR050300">
    <property type="entry name" value="GDXG_lipolytic_enzyme"/>
</dbReference>
<gene>
    <name evidence="7" type="ORF">EC973_008535</name>
</gene>
<accession>A0A8H7BTK2</accession>
<reference evidence="7" key="1">
    <citation type="submission" date="2020-01" db="EMBL/GenBank/DDBJ databases">
        <title>Genome Sequencing of Three Apophysomyces-Like Fungal Strains Confirms a Novel Fungal Genus in the Mucoromycota with divergent Burkholderia-like Endosymbiotic Bacteria.</title>
        <authorList>
            <person name="Stajich J.E."/>
            <person name="Macias A.M."/>
            <person name="Carter-House D."/>
            <person name="Lovett B."/>
            <person name="Kasson L.R."/>
            <person name="Berry K."/>
            <person name="Grigoriev I."/>
            <person name="Chang Y."/>
            <person name="Spatafora J."/>
            <person name="Kasson M.T."/>
        </authorList>
    </citation>
    <scope>NUCLEOTIDE SEQUENCE</scope>
    <source>
        <strain evidence="7">NRRL A-21654</strain>
    </source>
</reference>
<dbReference type="AlphaFoldDB" id="A0A8H7BTK2"/>
<dbReference type="GO" id="GO:0016787">
    <property type="term" value="F:hydrolase activity"/>
    <property type="evidence" value="ECO:0007669"/>
    <property type="project" value="UniProtKB-KW"/>
</dbReference>
<evidence type="ECO:0000256" key="1">
    <source>
        <dbReference type="ARBA" id="ARBA00010515"/>
    </source>
</evidence>
<dbReference type="GO" id="GO:0003723">
    <property type="term" value="F:RNA binding"/>
    <property type="evidence" value="ECO:0007669"/>
    <property type="project" value="UniProtKB-UniRule"/>
</dbReference>
<dbReference type="InterPro" id="IPR012677">
    <property type="entry name" value="Nucleotide-bd_a/b_plait_sf"/>
</dbReference>
<sequence>MAESSVSYYFTSYALSHTFGVKQALSSIRKTSKWLLFKTPFEFRRRCIQRMLDTPIPKLRILYNKLTAPEADQIDWICRVKKDTWTGSWISESVRKHAEPLKSAEKTASEADLIILFIHGGGFRLGYATQYMDSFTFMIKRLQKTHGMNACILSVDYELSPEAAWPSARNECVHAYRYLVHELGVSPLKIIVAGDSAGGNLTATTLLAVRDQRLNPDFATVPPLPMPAGSVMISPWVTLKDDSPTYVSNREKDLMLPKHLNEHVPDYLPAFRTMDAKSRTLLLERPDVSPLYASFDGLCPTLVAYGGWEIFRHDIEQFIKNLERDRVEVDILMRERASHIWLMSELVSTSKEMDNFRNNNRFAPYDPRGSPSRQPYSSQQMQPMPSEGMFLNQRSDGNLGRSSRRGRGGGGGPMMRPRGAYRQGGPLGGMVAGYEEDLRTSQKPSYLQTSPARREPNRMRDDYGSESRPHQSQSASFPSHIESRVARERPCRTLFVRNVQYNIKPEEIREIFEKYGEIREVFNLIESRGMVFITYYDVRASETAKDEMQGAVLNNRKIDVHYSLPKEEEENTRCDRTKNQGTLLLTLQNSDSTLQDDELYEYFKPYGEIKVIRTPHFRHHSENAERRQRFIEFYDSRACVDAYDGTHGKEYKGGRWDVTFFWDHSPRERNEAIAAKKDRPFDGPVRRGEPRNMGRSDALKRGPQRNDVASRRVGDFDESYSSTGRRPLPNRYGNYPTEGQLPLQGSNQYDPELSTLNSMTYAADEETQQRLEQAQKAQQVHVLAEDMAINADNYKVLSMLAQTQALQGVKPQEEGTAPASSMFYPPSVDVPQATSVPVAPVVPTVPFAAVPTGASSSASSVSAVNQTAQVQQLLGLLTQVAQQQQQLQQPQQQPQLPAQLLQPQLSSTPSVQAQGAPVAAGTAAALNQLAQLLQGQQQQMQTTRPQEQQQTSSSAATNGNPYYM</sequence>
<feature type="domain" description="RRM" evidence="6">
    <location>
        <begin position="492"/>
        <end position="565"/>
    </location>
</feature>
<dbReference type="OrthoDB" id="439808at2759"/>
<dbReference type="InterPro" id="IPR029058">
    <property type="entry name" value="AB_hydrolase_fold"/>
</dbReference>